<dbReference type="GO" id="GO:0000389">
    <property type="term" value="P:mRNA 3'-splice site recognition"/>
    <property type="evidence" value="ECO:0000318"/>
    <property type="project" value="GO_Central"/>
</dbReference>
<reference evidence="2" key="3">
    <citation type="submission" date="2021-05" db="UniProtKB">
        <authorList>
            <consortium name="EnsemblPlants"/>
        </authorList>
    </citation>
    <scope>IDENTIFICATION</scope>
    <source>
        <strain evidence="2">cv. B73</strain>
    </source>
</reference>
<dbReference type="GO" id="GO:0071014">
    <property type="term" value="C:post-mRNA release spliceosomal complex"/>
    <property type="evidence" value="ECO:0000318"/>
    <property type="project" value="GO_Central"/>
</dbReference>
<dbReference type="Pfam" id="PF06246">
    <property type="entry name" value="Isy1"/>
    <property type="match status" value="1"/>
</dbReference>
<feature type="compositionally biased region" description="Low complexity" evidence="1">
    <location>
        <begin position="119"/>
        <end position="128"/>
    </location>
</feature>
<dbReference type="Proteomes" id="UP000007305">
    <property type="component" value="Chromosome 2"/>
</dbReference>
<dbReference type="PANTHER" id="PTHR13021">
    <property type="entry name" value="PRE-MRNA-SPLICING FACTOR ISY1"/>
    <property type="match status" value="1"/>
</dbReference>
<protein>
    <submittedName>
        <fullName evidence="2">Uncharacterized protein</fullName>
    </submittedName>
</protein>
<dbReference type="Gramene" id="Zm00001eb116840_T001">
    <property type="protein sequence ID" value="Zm00001eb116840_P001"/>
    <property type="gene ID" value="Zm00001eb116840"/>
</dbReference>
<evidence type="ECO:0000313" key="2">
    <source>
        <dbReference type="EnsemblPlants" id="Zm00001eb116840_P001"/>
    </source>
</evidence>
<organism evidence="2 3">
    <name type="scientific">Zea mays</name>
    <name type="common">Maize</name>
    <dbReference type="NCBI Taxonomy" id="4577"/>
    <lineage>
        <taxon>Eukaryota</taxon>
        <taxon>Viridiplantae</taxon>
        <taxon>Streptophyta</taxon>
        <taxon>Embryophyta</taxon>
        <taxon>Tracheophyta</taxon>
        <taxon>Spermatophyta</taxon>
        <taxon>Magnoliopsida</taxon>
        <taxon>Liliopsida</taxon>
        <taxon>Poales</taxon>
        <taxon>Poaceae</taxon>
        <taxon>PACMAD clade</taxon>
        <taxon>Panicoideae</taxon>
        <taxon>Andropogonodae</taxon>
        <taxon>Andropogoneae</taxon>
        <taxon>Tripsacinae</taxon>
        <taxon>Zea</taxon>
    </lineage>
</organism>
<name>A0A804MWF5_MAIZE</name>
<keyword evidence="3" id="KW-1185">Reference proteome</keyword>
<dbReference type="GO" id="GO:0071013">
    <property type="term" value="C:catalytic step 2 spliceosome"/>
    <property type="evidence" value="ECO:0000318"/>
    <property type="project" value="GO_Central"/>
</dbReference>
<reference evidence="3" key="1">
    <citation type="submission" date="2015-12" db="EMBL/GenBank/DDBJ databases">
        <title>Update maize B73 reference genome by single molecule sequencing technologies.</title>
        <authorList>
            <consortium name="Maize Genome Sequencing Project"/>
            <person name="Ware D."/>
        </authorList>
    </citation>
    <scope>NUCLEOTIDE SEQUENCE [LARGE SCALE GENOMIC DNA]</scope>
    <source>
        <strain evidence="3">cv. B73</strain>
    </source>
</reference>
<dbReference type="EnsemblPlants" id="Zm00001eb116840_T001">
    <property type="protein sequence ID" value="Zm00001eb116840_P001"/>
    <property type="gene ID" value="Zm00001eb116840"/>
</dbReference>
<dbReference type="InterPro" id="IPR009360">
    <property type="entry name" value="Isy1"/>
</dbReference>
<feature type="region of interest" description="Disordered" evidence="1">
    <location>
        <begin position="143"/>
        <end position="204"/>
    </location>
</feature>
<accession>A0A804MWF5</accession>
<dbReference type="GO" id="GO:0000974">
    <property type="term" value="C:Prp19 complex"/>
    <property type="evidence" value="ECO:0000318"/>
    <property type="project" value="GO_Central"/>
</dbReference>
<reference evidence="2" key="2">
    <citation type="submission" date="2019-07" db="EMBL/GenBank/DDBJ databases">
        <authorList>
            <person name="Seetharam A."/>
            <person name="Woodhouse M."/>
            <person name="Cannon E."/>
        </authorList>
    </citation>
    <scope>NUCLEOTIDE SEQUENCE [LARGE SCALE GENOMIC DNA]</scope>
    <source>
        <strain evidence="2">cv. B73</strain>
    </source>
</reference>
<sequence length="371" mass="40385">MTDLDGNIVVVPNPSGRGPGYRYFGAARKLPGVRELFDKPPEMWKRRTRYEIHKRINARGRQAPDVALLQLQGPGRAAGNSRPPPPPPTDLRPSPGRPRRLRGFAPLPARGPPIDLHRPSTPVRPSTRRLTFACGRCLAARTAAGRSPASDRQTPPLHPASSATVPNHPAPLQQQSRASSRFSRPALSRRAGTRPRHPQERHPSGFKRVAALLSSSSPAPPVSPRSPSVLSLVPLMQIWSDSVILRWMVSFLAHANFLASTVPAATPMPARRPYARRETLAATTPRIPPRDAATAHPPAMPHRTRASAASLRAREPPAQPAATRTHSLCPLRHDRCRMEADGGELRLASFNDTCALVSVLVSARQSRCPAD</sequence>
<evidence type="ECO:0000256" key="1">
    <source>
        <dbReference type="SAM" id="MobiDB-lite"/>
    </source>
</evidence>
<dbReference type="GO" id="GO:0000350">
    <property type="term" value="P:generation of catalytic spliceosome for second transesterification step"/>
    <property type="evidence" value="ECO:0000318"/>
    <property type="project" value="GO_Central"/>
</dbReference>
<dbReference type="AlphaFoldDB" id="A0A804MWF5"/>
<proteinExistence type="predicted"/>
<evidence type="ECO:0000313" key="3">
    <source>
        <dbReference type="Proteomes" id="UP000007305"/>
    </source>
</evidence>
<dbReference type="InParanoid" id="A0A804MWF5"/>
<dbReference type="GO" id="GO:0071020">
    <property type="term" value="C:post-spliceosomal complex"/>
    <property type="evidence" value="ECO:0000318"/>
    <property type="project" value="GO_Central"/>
</dbReference>
<feature type="compositionally biased region" description="Low complexity" evidence="1">
    <location>
        <begin position="173"/>
        <end position="190"/>
    </location>
</feature>
<feature type="region of interest" description="Disordered" evidence="1">
    <location>
        <begin position="74"/>
        <end position="128"/>
    </location>
</feature>